<dbReference type="InterPro" id="IPR023227">
    <property type="entry name" value="SAM_OH_AdoTrfase_C_sf"/>
</dbReference>
<evidence type="ECO:0000259" key="1">
    <source>
        <dbReference type="Pfam" id="PF20257"/>
    </source>
</evidence>
<accession>A0ABW2U043</accession>
<dbReference type="Pfam" id="PF20257">
    <property type="entry name" value="SAM_HAT_C"/>
    <property type="match status" value="1"/>
</dbReference>
<protein>
    <submittedName>
        <fullName evidence="2">SAM hydroxide adenosyltransferase</fullName>
    </submittedName>
</protein>
<sequence length="84" mass="8192">MQLAAGARDLAITGATPGSGVHVEIGGRSVEARVGRTFADVPAGSAVVLLDSAGRVAVAVNGGSAQAVFHGTAGQAAVLLVERQ</sequence>
<reference evidence="3" key="1">
    <citation type="journal article" date="2019" name="Int. J. Syst. Evol. Microbiol.">
        <title>The Global Catalogue of Microorganisms (GCM) 10K type strain sequencing project: providing services to taxonomists for standard genome sequencing and annotation.</title>
        <authorList>
            <consortium name="The Broad Institute Genomics Platform"/>
            <consortium name="The Broad Institute Genome Sequencing Center for Infectious Disease"/>
            <person name="Wu L."/>
            <person name="Ma J."/>
        </authorList>
    </citation>
    <scope>NUCLEOTIDE SEQUENCE [LARGE SCALE GENOMIC DNA]</scope>
    <source>
        <strain evidence="3">JCM 17695</strain>
    </source>
</reference>
<gene>
    <name evidence="2" type="ORF">ACFQV2_38020</name>
</gene>
<dbReference type="SUPFAM" id="SSF101852">
    <property type="entry name" value="Bacterial fluorinating enzyme, C-terminal domain"/>
    <property type="match status" value="1"/>
</dbReference>
<proteinExistence type="predicted"/>
<name>A0ABW2U043_9PSEU</name>
<dbReference type="Gene3D" id="2.40.30.90">
    <property type="entry name" value="Bacterial fluorinating enzyme like"/>
    <property type="match status" value="1"/>
</dbReference>
<evidence type="ECO:0000313" key="2">
    <source>
        <dbReference type="EMBL" id="MFC7618310.1"/>
    </source>
</evidence>
<dbReference type="InterPro" id="IPR046470">
    <property type="entry name" value="SAM_HAT_C"/>
</dbReference>
<evidence type="ECO:0000313" key="3">
    <source>
        <dbReference type="Proteomes" id="UP001596512"/>
    </source>
</evidence>
<dbReference type="Proteomes" id="UP001596512">
    <property type="component" value="Unassembled WGS sequence"/>
</dbReference>
<comment type="caution">
    <text evidence="2">The sequence shown here is derived from an EMBL/GenBank/DDBJ whole genome shotgun (WGS) entry which is preliminary data.</text>
</comment>
<keyword evidence="3" id="KW-1185">Reference proteome</keyword>
<dbReference type="EMBL" id="JBHTEY010000004">
    <property type="protein sequence ID" value="MFC7618310.1"/>
    <property type="molecule type" value="Genomic_DNA"/>
</dbReference>
<organism evidence="2 3">
    <name type="scientific">Actinokineospora soli</name>
    <dbReference type="NCBI Taxonomy" id="1048753"/>
    <lineage>
        <taxon>Bacteria</taxon>
        <taxon>Bacillati</taxon>
        <taxon>Actinomycetota</taxon>
        <taxon>Actinomycetes</taxon>
        <taxon>Pseudonocardiales</taxon>
        <taxon>Pseudonocardiaceae</taxon>
        <taxon>Actinokineospora</taxon>
    </lineage>
</organism>
<feature type="domain" description="S-adenosyl-l-methionine hydroxide adenosyltransferase C-terminal" evidence="1">
    <location>
        <begin position="18"/>
        <end position="75"/>
    </location>
</feature>